<organism evidence="2 3">
    <name type="scientific">Gigaspora rosea</name>
    <dbReference type="NCBI Taxonomy" id="44941"/>
    <lineage>
        <taxon>Eukaryota</taxon>
        <taxon>Fungi</taxon>
        <taxon>Fungi incertae sedis</taxon>
        <taxon>Mucoromycota</taxon>
        <taxon>Glomeromycotina</taxon>
        <taxon>Glomeromycetes</taxon>
        <taxon>Diversisporales</taxon>
        <taxon>Gigasporaceae</taxon>
        <taxon>Gigaspora</taxon>
    </lineage>
</organism>
<feature type="domain" description="F-box" evidence="1">
    <location>
        <begin position="11"/>
        <end position="51"/>
    </location>
</feature>
<dbReference type="InterPro" id="IPR001810">
    <property type="entry name" value="F-box_dom"/>
</dbReference>
<comment type="caution">
    <text evidence="2">The sequence shown here is derived from an EMBL/GenBank/DDBJ whole genome shotgun (WGS) entry which is preliminary data.</text>
</comment>
<protein>
    <recommendedName>
        <fullName evidence="1">F-box domain-containing protein</fullName>
    </recommendedName>
</protein>
<dbReference type="AlphaFoldDB" id="A0A397W218"/>
<dbReference type="InterPro" id="IPR036047">
    <property type="entry name" value="F-box-like_dom_sf"/>
</dbReference>
<evidence type="ECO:0000259" key="1">
    <source>
        <dbReference type="Pfam" id="PF12937"/>
    </source>
</evidence>
<dbReference type="EMBL" id="QKWP01000139">
    <property type="protein sequence ID" value="RIB26323.1"/>
    <property type="molecule type" value="Genomic_DNA"/>
</dbReference>
<proteinExistence type="predicted"/>
<dbReference type="Pfam" id="PF12937">
    <property type="entry name" value="F-box-like"/>
    <property type="match status" value="1"/>
</dbReference>
<evidence type="ECO:0000313" key="3">
    <source>
        <dbReference type="Proteomes" id="UP000266673"/>
    </source>
</evidence>
<dbReference type="Proteomes" id="UP000266673">
    <property type="component" value="Unassembled WGS sequence"/>
</dbReference>
<reference evidence="2 3" key="1">
    <citation type="submission" date="2018-06" db="EMBL/GenBank/DDBJ databases">
        <title>Comparative genomics reveals the genomic features of Rhizophagus irregularis, R. cerebriforme, R. diaphanum and Gigaspora rosea, and their symbiotic lifestyle signature.</title>
        <authorList>
            <person name="Morin E."/>
            <person name="San Clemente H."/>
            <person name="Chen E.C.H."/>
            <person name="De La Providencia I."/>
            <person name="Hainaut M."/>
            <person name="Kuo A."/>
            <person name="Kohler A."/>
            <person name="Murat C."/>
            <person name="Tang N."/>
            <person name="Roy S."/>
            <person name="Loubradou J."/>
            <person name="Henrissat B."/>
            <person name="Grigoriev I.V."/>
            <person name="Corradi N."/>
            <person name="Roux C."/>
            <person name="Martin F.M."/>
        </authorList>
    </citation>
    <scope>NUCLEOTIDE SEQUENCE [LARGE SCALE GENOMIC DNA]</scope>
    <source>
        <strain evidence="2 3">DAOM 194757</strain>
    </source>
</reference>
<accession>A0A397W218</accession>
<dbReference type="CDD" id="cd09917">
    <property type="entry name" value="F-box_SF"/>
    <property type="match status" value="1"/>
</dbReference>
<name>A0A397W218_9GLOM</name>
<gene>
    <name evidence="2" type="ORF">C2G38_277137</name>
</gene>
<evidence type="ECO:0000313" key="2">
    <source>
        <dbReference type="EMBL" id="RIB26323.1"/>
    </source>
</evidence>
<keyword evidence="3" id="KW-1185">Reference proteome</keyword>
<sequence>MASKIFMGNMPELMEKILSNLNNEVYTLYSCALVSRHWCKMSIPILWKDPFSFEQNTLFISKYFSSLDENEKLRLKESLRIYKINIEISETLFDYARFLKVLDLSHLGWRVTEWFFPEFVNVGIVCRTSLTTYIVNLLLKIFIESGANLHKLDLHFSDLFKIKPEIFCSLEQNEQFFSRLQYLSLGLISEFNTENAIKLLRILTKKATKINALKLNKRYTTYDQQSLKALIESQEQLRKFSLVGGDFSI</sequence>
<dbReference type="SUPFAM" id="SSF81383">
    <property type="entry name" value="F-box domain"/>
    <property type="match status" value="1"/>
</dbReference>